<feature type="region of interest" description="Disordered" evidence="1">
    <location>
        <begin position="38"/>
        <end position="72"/>
    </location>
</feature>
<gene>
    <name evidence="4" type="ORF">GT003_30050</name>
</gene>
<feature type="chain" id="PRO_5038801230" evidence="2">
    <location>
        <begin position="26"/>
        <end position="528"/>
    </location>
</feature>
<keyword evidence="2" id="KW-0732">Signal</keyword>
<evidence type="ECO:0000256" key="1">
    <source>
        <dbReference type="SAM" id="MobiDB-lite"/>
    </source>
</evidence>
<protein>
    <submittedName>
        <fullName evidence="4">DUF3502 domain-containing protein</fullName>
    </submittedName>
</protein>
<sequence length="528" mass="57893">MTSKKKRASSALLLATLMAATAALSACGSNNGNNGNAANNGGTNNAPANNAATNAGSENEAESTNAATNETASAAADTSEFVKLTWYILAPLDPRPNETSVMKHLNEVLKEKLNVELTFKFIDAATYAQKIKVAAASGESFDIFTDINGMLGFAQNVSSGIALPLDDLISKYGQDIVKKVPEQAWNAVTTQGKKYGIANPSAWVTSYNIAYRKDIADKYNIDYDAIHTWKDLEPTLAMLKEKEPDLVPFMGNMNLPQTIDSISPMVGYSMTDGKWESAVNNTDWINLTKLKADWYQKGYLPKKVITDATAEFKTGRYAVTAYHVYDKSFVKPTTDLGTPMVQSLLDEKAVVTGSSIRTVVSYISKTSKNPERAMMMLDLLYADKQVFNEFCYGVEGQDWNYVSGQGTDNPTVKTQDQLGWAIWHPFIGSLWDQWPSNWNSQEVLDGLKGAIDKAEYSPFAGFVFDSTPVKKEMAQIDALQAETNSIYMSKDVDGKIKEFQDKANKAGLDKVLAEIDKQVTAWKAANGQ</sequence>
<dbReference type="Gene3D" id="3.40.190.10">
    <property type="entry name" value="Periplasmic binding protein-like II"/>
    <property type="match status" value="1"/>
</dbReference>
<dbReference type="InterPro" id="IPR050490">
    <property type="entry name" value="Bact_solute-bd_prot1"/>
</dbReference>
<keyword evidence="5" id="KW-1185">Reference proteome</keyword>
<name>A0A7X4YVD2_9BACL</name>
<dbReference type="InterPro" id="IPR022627">
    <property type="entry name" value="DUF3502"/>
</dbReference>
<dbReference type="AlphaFoldDB" id="A0A7X4YVD2"/>
<dbReference type="EMBL" id="JAAAMU010000028">
    <property type="protein sequence ID" value="NBC73225.1"/>
    <property type="molecule type" value="Genomic_DNA"/>
</dbReference>
<proteinExistence type="predicted"/>
<organism evidence="4 5">
    <name type="scientific">Paenibacillus sacheonensis</name>
    <dbReference type="NCBI Taxonomy" id="742054"/>
    <lineage>
        <taxon>Bacteria</taxon>
        <taxon>Bacillati</taxon>
        <taxon>Bacillota</taxon>
        <taxon>Bacilli</taxon>
        <taxon>Bacillales</taxon>
        <taxon>Paenibacillaceae</taxon>
        <taxon>Paenibacillus</taxon>
    </lineage>
</organism>
<evidence type="ECO:0000313" key="5">
    <source>
        <dbReference type="Proteomes" id="UP000558113"/>
    </source>
</evidence>
<evidence type="ECO:0000313" key="4">
    <source>
        <dbReference type="EMBL" id="NBC73225.1"/>
    </source>
</evidence>
<dbReference type="PROSITE" id="PS51257">
    <property type="entry name" value="PROKAR_LIPOPROTEIN"/>
    <property type="match status" value="1"/>
</dbReference>
<dbReference type="RefSeq" id="WP_161704995.1">
    <property type="nucleotide sequence ID" value="NZ_JAAAMU010000028.1"/>
</dbReference>
<dbReference type="PANTHER" id="PTHR43649:SF17">
    <property type="entry name" value="ABC TRANSPORTER SOLUTE BINDING PROTEIN-SUGAR TRANSPORT"/>
    <property type="match status" value="1"/>
</dbReference>
<dbReference type="OrthoDB" id="7936627at2"/>
<dbReference type="Proteomes" id="UP000558113">
    <property type="component" value="Unassembled WGS sequence"/>
</dbReference>
<comment type="caution">
    <text evidence="4">The sequence shown here is derived from an EMBL/GenBank/DDBJ whole genome shotgun (WGS) entry which is preliminary data.</text>
</comment>
<evidence type="ECO:0000256" key="2">
    <source>
        <dbReference type="SAM" id="SignalP"/>
    </source>
</evidence>
<feature type="signal peptide" evidence="2">
    <location>
        <begin position="1"/>
        <end position="25"/>
    </location>
</feature>
<reference evidence="4 5" key="1">
    <citation type="submission" date="2020-01" db="EMBL/GenBank/DDBJ databases">
        <title>Paenibacillus soybeanensis sp. nov. isolated from the nodules of soybean (Glycine max(L.) Merr).</title>
        <authorList>
            <person name="Wang H."/>
        </authorList>
    </citation>
    <scope>NUCLEOTIDE SEQUENCE [LARGE SCALE GENOMIC DNA]</scope>
    <source>
        <strain evidence="4 5">DSM 23054</strain>
    </source>
</reference>
<dbReference type="Pfam" id="PF12010">
    <property type="entry name" value="DUF3502"/>
    <property type="match status" value="1"/>
</dbReference>
<dbReference type="PANTHER" id="PTHR43649">
    <property type="entry name" value="ARABINOSE-BINDING PROTEIN-RELATED"/>
    <property type="match status" value="1"/>
</dbReference>
<feature type="domain" description="DUF3502" evidence="3">
    <location>
        <begin position="458"/>
        <end position="524"/>
    </location>
</feature>
<dbReference type="SUPFAM" id="SSF53850">
    <property type="entry name" value="Periplasmic binding protein-like II"/>
    <property type="match status" value="1"/>
</dbReference>
<evidence type="ECO:0000259" key="3">
    <source>
        <dbReference type="Pfam" id="PF12010"/>
    </source>
</evidence>
<accession>A0A7X4YVD2</accession>